<evidence type="ECO:0000313" key="4">
    <source>
        <dbReference type="Ensembl" id="ENSMLUP00000018783.1"/>
    </source>
</evidence>
<dbReference type="AlphaFoldDB" id="G1Q500"/>
<evidence type="ECO:0000256" key="2">
    <source>
        <dbReference type="ARBA" id="ARBA00023180"/>
    </source>
</evidence>
<dbReference type="Pfam" id="PF15902">
    <property type="entry name" value="Sortilin-Vps10"/>
    <property type="match status" value="1"/>
</dbReference>
<dbReference type="InterPro" id="IPR031777">
    <property type="entry name" value="Sortilin_C"/>
</dbReference>
<gene>
    <name evidence="4" type="primary">SORL1</name>
</gene>
<dbReference type="EMBL" id="AAPE02047447">
    <property type="status" value="NOT_ANNOTATED_CDS"/>
    <property type="molecule type" value="Genomic_DNA"/>
</dbReference>
<name>G1Q500_MYOLU</name>
<dbReference type="Gene3D" id="3.30.60.270">
    <property type="match status" value="1"/>
</dbReference>
<dbReference type="InterPro" id="IPR050310">
    <property type="entry name" value="VPS10-sortilin"/>
</dbReference>
<dbReference type="InterPro" id="IPR031778">
    <property type="entry name" value="Sortilin_N"/>
</dbReference>
<organism evidence="4 5">
    <name type="scientific">Myotis lucifugus</name>
    <name type="common">Little brown bat</name>
    <dbReference type="NCBI Taxonomy" id="59463"/>
    <lineage>
        <taxon>Eukaryota</taxon>
        <taxon>Metazoa</taxon>
        <taxon>Chordata</taxon>
        <taxon>Craniata</taxon>
        <taxon>Vertebrata</taxon>
        <taxon>Euteleostomi</taxon>
        <taxon>Mammalia</taxon>
        <taxon>Eutheria</taxon>
        <taxon>Laurasiatheria</taxon>
        <taxon>Chiroptera</taxon>
        <taxon>Yangochiroptera</taxon>
        <taxon>Vespertilionidae</taxon>
        <taxon>Myotis</taxon>
    </lineage>
</organism>
<dbReference type="InterPro" id="IPR006581">
    <property type="entry name" value="VPS10"/>
</dbReference>
<feature type="domain" description="VPS10" evidence="3">
    <location>
        <begin position="29"/>
        <end position="664"/>
    </location>
</feature>
<dbReference type="EMBL" id="AAPE02047448">
    <property type="status" value="NOT_ANNOTATED_CDS"/>
    <property type="molecule type" value="Genomic_DNA"/>
</dbReference>
<dbReference type="SMART" id="SM00602">
    <property type="entry name" value="VPS10"/>
    <property type="match status" value="1"/>
</dbReference>
<keyword evidence="5" id="KW-1185">Reference proteome</keyword>
<dbReference type="PANTHER" id="PTHR12106:SF27">
    <property type="entry name" value="SORTILIN-RELATED RECEPTOR"/>
    <property type="match status" value="1"/>
</dbReference>
<dbReference type="Pfam" id="PF15901">
    <property type="entry name" value="Sortilin_C"/>
    <property type="match status" value="1"/>
</dbReference>
<dbReference type="HOGENOM" id="CLU_013596_1_0_1"/>
<dbReference type="FunFam" id="3.30.60.270:FF:000002">
    <property type="entry name" value="Sortilin-related receptor isoform A"/>
    <property type="match status" value="1"/>
</dbReference>
<dbReference type="OMA" id="NIDPPAQ"/>
<reference evidence="4" key="2">
    <citation type="submission" date="2025-08" db="UniProtKB">
        <authorList>
            <consortium name="Ensembl"/>
        </authorList>
    </citation>
    <scope>IDENTIFICATION</scope>
</reference>
<reference evidence="4 5" key="1">
    <citation type="journal article" date="2011" name="Nature">
        <title>A high-resolution map of human evolutionary constraint using 29 mammals.</title>
        <authorList>
            <person name="Lindblad-Toh K."/>
            <person name="Garber M."/>
            <person name="Zuk O."/>
            <person name="Lin M.F."/>
            <person name="Parker B.J."/>
            <person name="Washietl S."/>
            <person name="Kheradpour P."/>
            <person name="Ernst J."/>
            <person name="Jordan G."/>
            <person name="Mauceli E."/>
            <person name="Ward L.D."/>
            <person name="Lowe C.B."/>
            <person name="Holloway A.K."/>
            <person name="Clamp M."/>
            <person name="Gnerre S."/>
            <person name="Alfoldi J."/>
            <person name="Beal K."/>
            <person name="Chang J."/>
            <person name="Clawson H."/>
            <person name="Cuff J."/>
            <person name="Di Palma F."/>
            <person name="Fitzgerald S."/>
            <person name="Flicek P."/>
            <person name="Guttman M."/>
            <person name="Hubisz M.J."/>
            <person name="Jaffe D.B."/>
            <person name="Jungreis I."/>
            <person name="Kent W.J."/>
            <person name="Kostka D."/>
            <person name="Lara M."/>
            <person name="Martins A.L."/>
            <person name="Massingham T."/>
            <person name="Moltke I."/>
            <person name="Raney B.J."/>
            <person name="Rasmussen M.D."/>
            <person name="Robinson J."/>
            <person name="Stark A."/>
            <person name="Vilella A.J."/>
            <person name="Wen J."/>
            <person name="Xie X."/>
            <person name="Zody M.C."/>
            <person name="Baldwin J."/>
            <person name="Bloom T."/>
            <person name="Chin C.W."/>
            <person name="Heiman D."/>
            <person name="Nicol R."/>
            <person name="Nusbaum C."/>
            <person name="Young S."/>
            <person name="Wilkinson J."/>
            <person name="Worley K.C."/>
            <person name="Kovar C.L."/>
            <person name="Muzny D.M."/>
            <person name="Gibbs R.A."/>
            <person name="Cree A."/>
            <person name="Dihn H.H."/>
            <person name="Fowler G."/>
            <person name="Jhangiani S."/>
            <person name="Joshi V."/>
            <person name="Lee S."/>
            <person name="Lewis L.R."/>
            <person name="Nazareth L.V."/>
            <person name="Okwuonu G."/>
            <person name="Santibanez J."/>
            <person name="Warren W.C."/>
            <person name="Mardis E.R."/>
            <person name="Weinstock G.M."/>
            <person name="Wilson R.K."/>
            <person name="Delehaunty K."/>
            <person name="Dooling D."/>
            <person name="Fronik C."/>
            <person name="Fulton L."/>
            <person name="Fulton B."/>
            <person name="Graves T."/>
            <person name="Minx P."/>
            <person name="Sodergren E."/>
            <person name="Birney E."/>
            <person name="Margulies E.H."/>
            <person name="Herrero J."/>
            <person name="Green E.D."/>
            <person name="Haussler D."/>
            <person name="Siepel A."/>
            <person name="Goldman N."/>
            <person name="Pollard K.S."/>
            <person name="Pedersen J.S."/>
            <person name="Lander E.S."/>
            <person name="Kellis M."/>
        </authorList>
    </citation>
    <scope>NUCLEOTIDE SEQUENCE [LARGE SCALE GENOMIC DNA]</scope>
</reference>
<protein>
    <recommendedName>
        <fullName evidence="3">VPS10 domain-containing protein</fullName>
    </recommendedName>
</protein>
<dbReference type="eggNOG" id="KOG3511">
    <property type="taxonomic scope" value="Eukaryota"/>
</dbReference>
<dbReference type="STRING" id="59463.ENSMLUP00000018783"/>
<evidence type="ECO:0000313" key="5">
    <source>
        <dbReference type="Proteomes" id="UP000001074"/>
    </source>
</evidence>
<dbReference type="GO" id="GO:0005794">
    <property type="term" value="C:Golgi apparatus"/>
    <property type="evidence" value="ECO:0007669"/>
    <property type="project" value="TreeGrafter"/>
</dbReference>
<keyword evidence="1" id="KW-0677">Repeat</keyword>
<dbReference type="GeneTree" id="ENSGT01030000234563"/>
<dbReference type="InParanoid" id="G1Q500"/>
<dbReference type="Gene3D" id="2.10.70.80">
    <property type="match status" value="1"/>
</dbReference>
<dbReference type="GO" id="GO:0006622">
    <property type="term" value="P:protein targeting to lysosome"/>
    <property type="evidence" value="ECO:0007669"/>
    <property type="project" value="TreeGrafter"/>
</dbReference>
<accession>G1Q500</accession>
<proteinExistence type="predicted"/>
<dbReference type="Ensembl" id="ENSMLUT00000023329.1">
    <property type="protein sequence ID" value="ENSMLUP00000018783.1"/>
    <property type="gene ID" value="ENSMLUG00000026089.1"/>
</dbReference>
<dbReference type="GO" id="GO:0016020">
    <property type="term" value="C:membrane"/>
    <property type="evidence" value="ECO:0007669"/>
    <property type="project" value="InterPro"/>
</dbReference>
<evidence type="ECO:0000259" key="3">
    <source>
        <dbReference type="SMART" id="SM00602"/>
    </source>
</evidence>
<reference evidence="4" key="3">
    <citation type="submission" date="2025-09" db="UniProtKB">
        <authorList>
            <consortium name="Ensembl"/>
        </authorList>
    </citation>
    <scope>IDENTIFICATION</scope>
</reference>
<keyword evidence="2" id="KW-0325">Glycoprotein</keyword>
<dbReference type="Proteomes" id="UP000001074">
    <property type="component" value="Unassembled WGS sequence"/>
</dbReference>
<evidence type="ECO:0000256" key="1">
    <source>
        <dbReference type="ARBA" id="ARBA00022737"/>
    </source>
</evidence>
<dbReference type="FunFam" id="2.10.70.80:FF:000002">
    <property type="entry name" value="Sortilin-related receptor isoform A"/>
    <property type="match status" value="1"/>
</dbReference>
<dbReference type="FunFam" id="2.130.10.10:FF:000303">
    <property type="entry name" value="Sortilin related receptor 1"/>
    <property type="match status" value="1"/>
</dbReference>
<sequence length="664" mass="74216">VSLNDSHNQMVVHWAGEKSNVIVALARDSLALARPRSSDVIFFCETGKDLHGCFMVLLDKQEIEIKGHGPGAGIGRFAIKPGTQCRYIFADAYAQYLWITFDFCNTIRGFSIPFRAADLLLHPKASDLLLGFDRSHPNKQLWKSDDFGQTWILIQEHVKSFSWGIDPYDKPNTIYVERHEPSGYSTVFRSTDFFQSRENQEVILEAVRDFQLRDKYMFATKVVHLPGSQQLPSVQLWVSFGRKPMRAAQFVTRHPINEYYVADASEDQVFVCVSHSDNRTDLYISEAEGLRFSLSLENVLYYSPAGAGSDTLVRYFASEPFADFHRVEGLQGVYIATLVNGSLKEENMRSVITFDKGGTWEFLQAPAVTGYGEKIDCELSQGCSLHLAQRLSQLLSLQLRRMPILSKESAPGLIIATGSVGKNLASKMSVYVSSSAGARWREALPGPHYYTWGDHGGILVAIQGMETNELKYSTNEGETWQTSVFSRKPVFVYGLLTEPGEKSTVFTIFGSDTENVHSWLILQVNATDALGVPCTENDYKLWSPSDERGSQCLLGHKTVFKRRTPHATCFNGEDFDRPVVVANCSCTRADYECDFGFKMSEDLLLEVCVPDPEFSEKSYSPPVPCPAGSTYRRTRGYRKISGDTCSGGDVEARLEGELVPCPVA</sequence>
<dbReference type="SUPFAM" id="SSF110296">
    <property type="entry name" value="Oligoxyloglucan reducing end-specific cellobiohydrolase"/>
    <property type="match status" value="2"/>
</dbReference>
<dbReference type="GO" id="GO:0045053">
    <property type="term" value="P:protein retention in Golgi apparatus"/>
    <property type="evidence" value="ECO:0007669"/>
    <property type="project" value="TreeGrafter"/>
</dbReference>
<dbReference type="PANTHER" id="PTHR12106">
    <property type="entry name" value="SORTILIN RELATED"/>
    <property type="match status" value="1"/>
</dbReference>
<dbReference type="GO" id="GO:0006892">
    <property type="term" value="P:post-Golgi vesicle-mediated transport"/>
    <property type="evidence" value="ECO:0007669"/>
    <property type="project" value="TreeGrafter"/>
</dbReference>